<evidence type="ECO:0000256" key="1">
    <source>
        <dbReference type="SAM" id="MobiDB-lite"/>
    </source>
</evidence>
<dbReference type="EMBL" id="BARU01030870">
    <property type="protein sequence ID" value="GAH68183.1"/>
    <property type="molecule type" value="Genomic_DNA"/>
</dbReference>
<dbReference type="AlphaFoldDB" id="X1JEJ5"/>
<reference evidence="2" key="1">
    <citation type="journal article" date="2014" name="Front. Microbiol.">
        <title>High frequency of phylogenetically diverse reductive dehalogenase-homologous genes in deep subseafloor sedimentary metagenomes.</title>
        <authorList>
            <person name="Kawai M."/>
            <person name="Futagami T."/>
            <person name="Toyoda A."/>
            <person name="Takaki Y."/>
            <person name="Nishi S."/>
            <person name="Hori S."/>
            <person name="Arai W."/>
            <person name="Tsubouchi T."/>
            <person name="Morono Y."/>
            <person name="Uchiyama I."/>
            <person name="Ito T."/>
            <person name="Fujiyama A."/>
            <person name="Inagaki F."/>
            <person name="Takami H."/>
        </authorList>
    </citation>
    <scope>NUCLEOTIDE SEQUENCE</scope>
    <source>
        <strain evidence="2">Expedition CK06-06</strain>
    </source>
</reference>
<feature type="region of interest" description="Disordered" evidence="1">
    <location>
        <begin position="39"/>
        <end position="58"/>
    </location>
</feature>
<sequence length="95" mass="9956">PAGWHLCDGTNGTVNLLDKFIVCAGAGLDVGGVGGSTSHKHSVTADMEDEDLESGTDIASGSGYDKDLGLITITTFMGLYDTRPPYYALAFIEKI</sequence>
<proteinExistence type="predicted"/>
<organism evidence="2">
    <name type="scientific">marine sediment metagenome</name>
    <dbReference type="NCBI Taxonomy" id="412755"/>
    <lineage>
        <taxon>unclassified sequences</taxon>
        <taxon>metagenomes</taxon>
        <taxon>ecological metagenomes</taxon>
    </lineage>
</organism>
<gene>
    <name evidence="2" type="ORF">S03H2_48901</name>
</gene>
<evidence type="ECO:0000313" key="2">
    <source>
        <dbReference type="EMBL" id="GAH68183.1"/>
    </source>
</evidence>
<dbReference type="SUPFAM" id="SSF88874">
    <property type="entry name" value="Receptor-binding domain of short tail fibre protein gp12"/>
    <property type="match status" value="1"/>
</dbReference>
<evidence type="ECO:0008006" key="3">
    <source>
        <dbReference type="Google" id="ProtNLM"/>
    </source>
</evidence>
<comment type="caution">
    <text evidence="2">The sequence shown here is derived from an EMBL/GenBank/DDBJ whole genome shotgun (WGS) entry which is preliminary data.</text>
</comment>
<feature type="non-terminal residue" evidence="2">
    <location>
        <position position="1"/>
    </location>
</feature>
<accession>X1JEJ5</accession>
<name>X1JEJ5_9ZZZZ</name>
<protein>
    <recommendedName>
        <fullName evidence="3">Phage tail collar domain-containing protein</fullName>
    </recommendedName>
</protein>